<feature type="transmembrane region" description="Helical" evidence="1">
    <location>
        <begin position="72"/>
        <end position="94"/>
    </location>
</feature>
<dbReference type="Proteomes" id="UP000192276">
    <property type="component" value="Unassembled WGS sequence"/>
</dbReference>
<dbReference type="RefSeq" id="WP_081170851.1">
    <property type="nucleotide sequence ID" value="NZ_LWBP01000243.1"/>
</dbReference>
<comment type="caution">
    <text evidence="3">The sequence shown here is derived from an EMBL/GenBank/DDBJ whole genome shotgun (WGS) entry which is preliminary data.</text>
</comment>
<keyword evidence="4" id="KW-1185">Reference proteome</keyword>
<dbReference type="PANTHER" id="PTHR34220">
    <property type="entry name" value="SENSOR HISTIDINE KINASE YPDA"/>
    <property type="match status" value="1"/>
</dbReference>
<dbReference type="InterPro" id="IPR010559">
    <property type="entry name" value="Sig_transdc_His_kin_internal"/>
</dbReference>
<dbReference type="GO" id="GO:0000155">
    <property type="term" value="F:phosphorelay sensor kinase activity"/>
    <property type="evidence" value="ECO:0007669"/>
    <property type="project" value="InterPro"/>
</dbReference>
<keyword evidence="1" id="KW-0472">Membrane</keyword>
<dbReference type="SUPFAM" id="SSF55874">
    <property type="entry name" value="ATPase domain of HSP90 chaperone/DNA topoisomerase II/histidine kinase"/>
    <property type="match status" value="1"/>
</dbReference>
<dbReference type="Pfam" id="PF06580">
    <property type="entry name" value="His_kinase"/>
    <property type="match status" value="1"/>
</dbReference>
<feature type="transmembrane region" description="Helical" evidence="1">
    <location>
        <begin position="114"/>
        <end position="136"/>
    </location>
</feature>
<dbReference type="AlphaFoldDB" id="A0A1V9EKM5"/>
<keyword evidence="3" id="KW-0808">Transferase</keyword>
<dbReference type="STRING" id="550983.A4R26_08300"/>
<gene>
    <name evidence="3" type="ORF">A4R26_08300</name>
</gene>
<organism evidence="3 4">
    <name type="scientific">Niastella populi</name>
    <dbReference type="NCBI Taxonomy" id="550983"/>
    <lineage>
        <taxon>Bacteria</taxon>
        <taxon>Pseudomonadati</taxon>
        <taxon>Bacteroidota</taxon>
        <taxon>Chitinophagia</taxon>
        <taxon>Chitinophagales</taxon>
        <taxon>Chitinophagaceae</taxon>
        <taxon>Niastella</taxon>
    </lineage>
</organism>
<evidence type="ECO:0000313" key="4">
    <source>
        <dbReference type="Proteomes" id="UP000192276"/>
    </source>
</evidence>
<evidence type="ECO:0000256" key="1">
    <source>
        <dbReference type="SAM" id="Phobius"/>
    </source>
</evidence>
<feature type="domain" description="Signal transduction histidine kinase internal region" evidence="2">
    <location>
        <begin position="156"/>
        <end position="235"/>
    </location>
</feature>
<sequence length="346" mass="39667">MALSPLGTLKNKTIFAAAWLIWSLMQVKLLQDWGLEWKMAALDSLVSNTLLAAITIIVINNLRYYRPKKGKYIYIIIVCAVKAGLWSVMVKYAMLNIFPKETAYLQFLDKFMPIRFYFALLITLCVALVSELFYTLEEQKDSEHRKTDAEKLSREAELYKLRQQLQPHFLFNSLNSISALITVQPAQARKMIQQLSDFLRGTLKKEENQWISLEDELLHLQLYLDIEKVRFGHRLNTSIKCAGSDIKLQLPSMLLQPLVENGIKFGLYDTTEAVTISIEAAHDNNYLVVTIQNPFDPETASPKQGTGFGLSSVQRRLYLLFARNDLLNTRHTENTFTTVIKIPQPS</sequence>
<keyword evidence="1" id="KW-1133">Transmembrane helix</keyword>
<dbReference type="InterPro" id="IPR036890">
    <property type="entry name" value="HATPase_C_sf"/>
</dbReference>
<feature type="transmembrane region" description="Helical" evidence="1">
    <location>
        <begin position="45"/>
        <end position="65"/>
    </location>
</feature>
<dbReference type="Gene3D" id="3.30.565.10">
    <property type="entry name" value="Histidine kinase-like ATPase, C-terminal domain"/>
    <property type="match status" value="1"/>
</dbReference>
<dbReference type="EMBL" id="LWBP01000243">
    <property type="protein sequence ID" value="OQP46707.1"/>
    <property type="molecule type" value="Genomic_DNA"/>
</dbReference>
<keyword evidence="3" id="KW-0418">Kinase</keyword>
<name>A0A1V9EKM5_9BACT</name>
<reference evidence="4" key="1">
    <citation type="submission" date="2016-04" db="EMBL/GenBank/DDBJ databases">
        <authorList>
            <person name="Chen L."/>
            <person name="Zhuang W."/>
            <person name="Wang G."/>
        </authorList>
    </citation>
    <scope>NUCLEOTIDE SEQUENCE [LARGE SCALE GENOMIC DNA]</scope>
    <source>
        <strain evidence="4">208</strain>
    </source>
</reference>
<dbReference type="PANTHER" id="PTHR34220:SF7">
    <property type="entry name" value="SENSOR HISTIDINE KINASE YPDA"/>
    <property type="match status" value="1"/>
</dbReference>
<proteinExistence type="predicted"/>
<evidence type="ECO:0000259" key="2">
    <source>
        <dbReference type="Pfam" id="PF06580"/>
    </source>
</evidence>
<keyword evidence="1" id="KW-0812">Transmembrane</keyword>
<dbReference type="InterPro" id="IPR050640">
    <property type="entry name" value="Bact_2-comp_sensor_kinase"/>
</dbReference>
<accession>A0A1V9EKM5</accession>
<protein>
    <submittedName>
        <fullName evidence="3">Histidine kinase</fullName>
    </submittedName>
</protein>
<dbReference type="OrthoDB" id="9792992at2"/>
<evidence type="ECO:0000313" key="3">
    <source>
        <dbReference type="EMBL" id="OQP46707.1"/>
    </source>
</evidence>
<dbReference type="GO" id="GO:0016020">
    <property type="term" value="C:membrane"/>
    <property type="evidence" value="ECO:0007669"/>
    <property type="project" value="InterPro"/>
</dbReference>